<evidence type="ECO:0000313" key="3">
    <source>
        <dbReference type="Proteomes" id="UP000055702"/>
    </source>
</evidence>
<dbReference type="InterPro" id="IPR007560">
    <property type="entry name" value="Restrct_endonuc_IV_Mrr"/>
</dbReference>
<keyword evidence="2" id="KW-0540">Nuclease</keyword>
<accession>A0A106C2N6</accession>
<dbReference type="AlphaFoldDB" id="A0A106C2N6"/>
<comment type="caution">
    <text evidence="2">The sequence shown here is derived from an EMBL/GenBank/DDBJ whole genome shotgun (WGS) entry which is preliminary data.</text>
</comment>
<dbReference type="InterPro" id="IPR011856">
    <property type="entry name" value="tRNA_endonuc-like_dom_sf"/>
</dbReference>
<dbReference type="Proteomes" id="UP000055702">
    <property type="component" value="Unassembled WGS sequence"/>
</dbReference>
<evidence type="ECO:0000313" key="2">
    <source>
        <dbReference type="EMBL" id="KVX03111.1"/>
    </source>
</evidence>
<dbReference type="EMBL" id="LRDC01000001">
    <property type="protein sequence ID" value="KVX03111.1"/>
    <property type="molecule type" value="Genomic_DNA"/>
</dbReference>
<evidence type="ECO:0000259" key="1">
    <source>
        <dbReference type="Pfam" id="PF04471"/>
    </source>
</evidence>
<dbReference type="PANTHER" id="PTHR30015:SF7">
    <property type="entry name" value="TYPE IV METHYL-DIRECTED RESTRICTION ENZYME ECOKMRR"/>
    <property type="match status" value="1"/>
</dbReference>
<sequence>MTKLTIVEAAVEALALLDKPSSSKQIYSKILERQLYKFGAQDPVAVLRIQLERHCDSTSWSSEAKNKKFSKNDDGLFYLLKHEPIREVSYCISDSNQDNISLVWELAKQLKKSTINRIIDHLYTLEPDEFESFCRRFLERYGFENMHVTQRGRDGGIDVTGYLEVGISQLHVAAQCKRYKRSNKVSRPDIAQFRGDIQGDYQQGIFITTSSFTQEAKDVAFKRGCVPIVLIDGETLAEIMIDRGIGVSTSNIPIYEFEIDLV</sequence>
<organism evidence="2">
    <name type="scientific">Shewanella frigidimarina</name>
    <dbReference type="NCBI Taxonomy" id="56812"/>
    <lineage>
        <taxon>Bacteria</taxon>
        <taxon>Pseudomonadati</taxon>
        <taxon>Pseudomonadota</taxon>
        <taxon>Gammaproteobacteria</taxon>
        <taxon>Alteromonadales</taxon>
        <taxon>Shewanellaceae</taxon>
        <taxon>Shewanella</taxon>
    </lineage>
</organism>
<dbReference type="InterPro" id="IPR052906">
    <property type="entry name" value="Type_IV_Methyl-Rstrct_Enzyme"/>
</dbReference>
<gene>
    <name evidence="2" type="ORF">AWJ07_00580</name>
</gene>
<dbReference type="RefSeq" id="WP_059743567.1">
    <property type="nucleotide sequence ID" value="NZ_LRDC01000001.1"/>
</dbReference>
<keyword evidence="2" id="KW-0255">Endonuclease</keyword>
<reference evidence="2 3" key="1">
    <citation type="submission" date="2016-01" db="EMBL/GenBank/DDBJ databases">
        <title>Draft genome of the antarctic isolate Shewanella frigidimarina Ag06-30.</title>
        <authorList>
            <person name="Parmeciano Di Noto G."/>
            <person name="Vazquez S."/>
            <person name="Mac Cormack W."/>
            <person name="Iriarte A."/>
            <person name="Quiroga C."/>
        </authorList>
    </citation>
    <scope>NUCLEOTIDE SEQUENCE [LARGE SCALE GENOMIC DNA]</scope>
    <source>
        <strain evidence="2 3">Ag06-30</strain>
    </source>
</reference>
<name>A0A106C2N6_SHEFR</name>
<proteinExistence type="predicted"/>
<keyword evidence="2" id="KW-0378">Hydrolase</keyword>
<dbReference type="GO" id="GO:0003677">
    <property type="term" value="F:DNA binding"/>
    <property type="evidence" value="ECO:0007669"/>
    <property type="project" value="InterPro"/>
</dbReference>
<dbReference type="Pfam" id="PF04471">
    <property type="entry name" value="Mrr_cat"/>
    <property type="match status" value="1"/>
</dbReference>
<dbReference type="GO" id="GO:0009307">
    <property type="term" value="P:DNA restriction-modification system"/>
    <property type="evidence" value="ECO:0007669"/>
    <property type="project" value="InterPro"/>
</dbReference>
<feature type="domain" description="Restriction endonuclease type IV Mrr" evidence="1">
    <location>
        <begin position="123"/>
        <end position="240"/>
    </location>
</feature>
<dbReference type="Gene3D" id="3.40.1350.10">
    <property type="match status" value="1"/>
</dbReference>
<dbReference type="PANTHER" id="PTHR30015">
    <property type="entry name" value="MRR RESTRICTION SYSTEM PROTEIN"/>
    <property type="match status" value="1"/>
</dbReference>
<dbReference type="SUPFAM" id="SSF52980">
    <property type="entry name" value="Restriction endonuclease-like"/>
    <property type="match status" value="1"/>
</dbReference>
<protein>
    <submittedName>
        <fullName evidence="2">Restriction endonuclease</fullName>
    </submittedName>
</protein>
<dbReference type="InterPro" id="IPR011335">
    <property type="entry name" value="Restrct_endonuc-II-like"/>
</dbReference>
<dbReference type="GO" id="GO:0015666">
    <property type="term" value="F:restriction endodeoxyribonuclease activity"/>
    <property type="evidence" value="ECO:0007669"/>
    <property type="project" value="TreeGrafter"/>
</dbReference>